<comment type="caution">
    <text evidence="2">The sequence shown here is derived from an EMBL/GenBank/DDBJ whole genome shotgun (WGS) entry which is preliminary data.</text>
</comment>
<dbReference type="EMBL" id="RKLV01000008">
    <property type="protein sequence ID" value="MCX2819496.1"/>
    <property type="molecule type" value="Genomic_DNA"/>
</dbReference>
<keyword evidence="1" id="KW-0812">Transmembrane</keyword>
<evidence type="ECO:0000313" key="2">
    <source>
        <dbReference type="EMBL" id="MCX2819496.1"/>
    </source>
</evidence>
<keyword evidence="1" id="KW-0472">Membrane</keyword>
<dbReference type="Pfam" id="PF26119">
    <property type="entry name" value="DUF8036"/>
    <property type="match status" value="1"/>
</dbReference>
<dbReference type="InterPro" id="IPR058349">
    <property type="entry name" value="DUF8036"/>
</dbReference>
<proteinExistence type="predicted"/>
<keyword evidence="1" id="KW-1133">Transmembrane helix</keyword>
<name>A0A9Q4C747_9EURY</name>
<organism evidence="2 3">
    <name type="scientific">Halorutilus salinus</name>
    <dbReference type="NCBI Taxonomy" id="2487751"/>
    <lineage>
        <taxon>Archaea</taxon>
        <taxon>Methanobacteriati</taxon>
        <taxon>Methanobacteriota</taxon>
        <taxon>Stenosarchaea group</taxon>
        <taxon>Halobacteria</taxon>
        <taxon>Halorutilales</taxon>
        <taxon>Halorutilaceae</taxon>
        <taxon>Halorutilus</taxon>
    </lineage>
</organism>
<protein>
    <submittedName>
        <fullName evidence="2">Uncharacterized protein</fullName>
    </submittedName>
</protein>
<feature type="transmembrane region" description="Helical" evidence="1">
    <location>
        <begin position="38"/>
        <end position="60"/>
    </location>
</feature>
<evidence type="ECO:0000313" key="3">
    <source>
        <dbReference type="Proteomes" id="UP001149411"/>
    </source>
</evidence>
<gene>
    <name evidence="2" type="ORF">EGH25_09055</name>
</gene>
<feature type="transmembrane region" description="Helical" evidence="1">
    <location>
        <begin position="72"/>
        <end position="92"/>
    </location>
</feature>
<accession>A0A9Q4C747</accession>
<dbReference type="RefSeq" id="WP_266087793.1">
    <property type="nucleotide sequence ID" value="NZ_RKLV01000008.1"/>
</dbReference>
<dbReference type="AlphaFoldDB" id="A0A9Q4C747"/>
<feature type="transmembrane region" description="Helical" evidence="1">
    <location>
        <begin position="6"/>
        <end position="26"/>
    </location>
</feature>
<evidence type="ECO:0000256" key="1">
    <source>
        <dbReference type="SAM" id="Phobius"/>
    </source>
</evidence>
<sequence length="96" mass="10694">METWTFVTVVVSGVNLVLLGALSYIWISNYTKFRSPHILGLVIFAVALSAENLAAIYFYFSMEMLYATSPTAQRVVVFLRGLQLVALLALTWTTAK</sequence>
<keyword evidence="3" id="KW-1185">Reference proteome</keyword>
<dbReference type="Proteomes" id="UP001149411">
    <property type="component" value="Unassembled WGS sequence"/>
</dbReference>
<reference evidence="2" key="1">
    <citation type="submission" date="2022-09" db="EMBL/GenBank/DDBJ databases">
        <title>Haloadaptaus new haloarchaeum isolated from saline soil.</title>
        <authorList>
            <person name="Duran-Viseras A."/>
            <person name="Sanchez-Porro C."/>
            <person name="Ventosa A."/>
        </authorList>
    </citation>
    <scope>NUCLEOTIDE SEQUENCE</scope>
    <source>
        <strain evidence="2">F3-133</strain>
    </source>
</reference>